<comment type="caution">
    <text evidence="2">The sequence shown here is derived from an EMBL/GenBank/DDBJ whole genome shotgun (WGS) entry which is preliminary data.</text>
</comment>
<evidence type="ECO:0000259" key="1">
    <source>
        <dbReference type="Pfam" id="PF01636"/>
    </source>
</evidence>
<dbReference type="EMBL" id="SMLL01000003">
    <property type="protein sequence ID" value="TFZ01051.1"/>
    <property type="molecule type" value="Genomic_DNA"/>
</dbReference>
<reference evidence="2 3" key="1">
    <citation type="submission" date="2019-03" db="EMBL/GenBank/DDBJ databases">
        <title>Ramlibacter rhizophilus CCTCC AB2015357, whole genome shotgun sequence.</title>
        <authorList>
            <person name="Zhang X."/>
            <person name="Feng G."/>
            <person name="Zhu H."/>
        </authorList>
    </citation>
    <scope>NUCLEOTIDE SEQUENCE [LARGE SCALE GENOMIC DNA]</scope>
    <source>
        <strain evidence="2 3">CCTCC AB2015357</strain>
    </source>
</reference>
<protein>
    <submittedName>
        <fullName evidence="2">Aminoglycoside phosphotransferase family protein</fullName>
    </submittedName>
</protein>
<dbReference type="InterPro" id="IPR002575">
    <property type="entry name" value="Aminoglycoside_PTrfase"/>
</dbReference>
<dbReference type="AlphaFoldDB" id="A0A4Z0BQD1"/>
<dbReference type="Proteomes" id="UP000297564">
    <property type="component" value="Unassembled WGS sequence"/>
</dbReference>
<dbReference type="OrthoDB" id="6146956at2"/>
<sequence>MSDPHATPALLAALSAALAHARSPWQHARLEPLPDKGLAHEHVRLVGTGLLARIPKQSQLGLAPEANLRFQRACFERAFASARTPRLAAVLPVSGWLPRGALLVEEVPGHSARLPGELPAIADALARLHRLPLPEPAAREPLLAPADPLQALWEEIAQQARHLDAAALAPAVRRTISAQLEQLRGQLARTPRPPVRLIAFDSHPGNFLVRADGSAVLVDLEKCRYGAPGLDLAHATLYTSTTWDQGSHAVLSPGEVLAFYEAWEARAEAPLAAAARPWHAPLRRAMWLWSVSWCAKWRVLSDRAPDPLDRGEDWSAQRSSTALVAHVRERVDHYLLEDVVLHLTHEFAALEDALRP</sequence>
<evidence type="ECO:0000313" key="2">
    <source>
        <dbReference type="EMBL" id="TFZ01051.1"/>
    </source>
</evidence>
<keyword evidence="3" id="KW-1185">Reference proteome</keyword>
<feature type="domain" description="Aminoglycoside phosphotransferase" evidence="1">
    <location>
        <begin position="64"/>
        <end position="245"/>
    </location>
</feature>
<dbReference type="SUPFAM" id="SSF56112">
    <property type="entry name" value="Protein kinase-like (PK-like)"/>
    <property type="match status" value="1"/>
</dbReference>
<proteinExistence type="predicted"/>
<dbReference type="Gene3D" id="3.90.1200.10">
    <property type="match status" value="1"/>
</dbReference>
<organism evidence="2 3">
    <name type="scientific">Ramlibacter rhizophilus</name>
    <dbReference type="NCBI Taxonomy" id="1781167"/>
    <lineage>
        <taxon>Bacteria</taxon>
        <taxon>Pseudomonadati</taxon>
        <taxon>Pseudomonadota</taxon>
        <taxon>Betaproteobacteria</taxon>
        <taxon>Burkholderiales</taxon>
        <taxon>Comamonadaceae</taxon>
        <taxon>Ramlibacter</taxon>
    </lineage>
</organism>
<dbReference type="InterPro" id="IPR011009">
    <property type="entry name" value="Kinase-like_dom_sf"/>
</dbReference>
<dbReference type="Pfam" id="PF01636">
    <property type="entry name" value="APH"/>
    <property type="match status" value="1"/>
</dbReference>
<dbReference type="GO" id="GO:0016740">
    <property type="term" value="F:transferase activity"/>
    <property type="evidence" value="ECO:0007669"/>
    <property type="project" value="UniProtKB-KW"/>
</dbReference>
<name>A0A4Z0BQD1_9BURK</name>
<dbReference type="RefSeq" id="WP_135284348.1">
    <property type="nucleotide sequence ID" value="NZ_SMLL01000003.1"/>
</dbReference>
<keyword evidence="2" id="KW-0808">Transferase</keyword>
<accession>A0A4Z0BQD1</accession>
<gene>
    <name evidence="2" type="ORF">EZ242_06555</name>
</gene>
<evidence type="ECO:0000313" key="3">
    <source>
        <dbReference type="Proteomes" id="UP000297564"/>
    </source>
</evidence>